<name>A0A432AUP6_CHLPH</name>
<reference evidence="1 4" key="2">
    <citation type="submission" date="2019-07" db="EMBL/GenBank/DDBJ databases">
        <title>Draft genome Sequence of Chlorobium phaeovibrioides sp. strain PhvTcv-s14, from the Phylum Chlorobi.</title>
        <authorList>
            <person name="Babenko V."/>
            <person name="Boldyreva D."/>
            <person name="Kanygina A."/>
            <person name="Selezneva O."/>
            <person name="Akopiyan T."/>
            <person name="Lunina O."/>
        </authorList>
    </citation>
    <scope>NUCLEOTIDE SEQUENCE [LARGE SCALE GENOMIC DNA]</scope>
    <source>
        <strain evidence="1 4">GrTcv12</strain>
    </source>
</reference>
<dbReference type="NCBIfam" id="TIGR02019">
    <property type="entry name" value="BchJ"/>
    <property type="match status" value="1"/>
</dbReference>
<dbReference type="EMBL" id="VMRG01000001">
    <property type="protein sequence ID" value="KAA6231931.1"/>
    <property type="molecule type" value="Genomic_DNA"/>
</dbReference>
<proteinExistence type="predicted"/>
<dbReference type="AlphaFoldDB" id="A0A432AUP6"/>
<dbReference type="GO" id="GO:0015979">
    <property type="term" value="P:photosynthesis"/>
    <property type="evidence" value="ECO:0007669"/>
    <property type="project" value="InterPro"/>
</dbReference>
<dbReference type="InterPro" id="IPR010249">
    <property type="entry name" value="BchJ"/>
</dbReference>
<dbReference type="Proteomes" id="UP000279908">
    <property type="component" value="Unassembled WGS sequence"/>
</dbReference>
<gene>
    <name evidence="2" type="primary">bchJ</name>
    <name evidence="2" type="ORF">EKD02_05950</name>
    <name evidence="1" type="ORF">FP507_01540</name>
</gene>
<dbReference type="OMA" id="KNAWTFA"/>
<dbReference type="GO" id="GO:0030494">
    <property type="term" value="P:bacteriochlorophyll biosynthetic process"/>
    <property type="evidence" value="ECO:0007669"/>
    <property type="project" value="InterPro"/>
</dbReference>
<dbReference type="EMBL" id="RXYK01000007">
    <property type="protein sequence ID" value="RTY37839.1"/>
    <property type="molecule type" value="Genomic_DNA"/>
</dbReference>
<dbReference type="RefSeq" id="WP_011889535.1">
    <property type="nucleotide sequence ID" value="NZ_RXYK01000007.1"/>
</dbReference>
<sequence length="194" mass="20854">MTATPAAPSKIGPNSIIQTVNALEASIGKEKTEALLRSIGQDHFIGNLPTDMTDESKFHALVTALDTEIGARETAAILEESGSRTAEYLLRVRIPGLFQKLLKLLPAGAAFSLLFFAISKNAWTFAGSGEFTYSTGKNPVINLKVLHPSRPSVGSFFLGTFTHLIHELVNTKATITPSIQTSGSSLNCTYRVTM</sequence>
<evidence type="ECO:0000313" key="1">
    <source>
        <dbReference type="EMBL" id="KAA6231931.1"/>
    </source>
</evidence>
<accession>A0A432AUP6</accession>
<evidence type="ECO:0000313" key="4">
    <source>
        <dbReference type="Proteomes" id="UP000327458"/>
    </source>
</evidence>
<dbReference type="Proteomes" id="UP000327458">
    <property type="component" value="Unassembled WGS sequence"/>
</dbReference>
<reference evidence="2 3" key="1">
    <citation type="submission" date="2018-12" db="EMBL/GenBank/DDBJ databases">
        <authorList>
            <person name="Lunina O.N."/>
            <person name="Grouzdev D.S."/>
            <person name="Gorlenko V.M."/>
            <person name="Savvichev A.S."/>
        </authorList>
    </citation>
    <scope>NUCLEOTIDE SEQUENCE [LARGE SCALE GENOMIC DNA]</scope>
    <source>
        <strain evidence="2 3">BrKhr-17</strain>
    </source>
</reference>
<comment type="caution">
    <text evidence="2">The sequence shown here is derived from an EMBL/GenBank/DDBJ whole genome shotgun (WGS) entry which is preliminary data.</text>
</comment>
<evidence type="ECO:0000313" key="2">
    <source>
        <dbReference type="EMBL" id="RTY37839.1"/>
    </source>
</evidence>
<organism evidence="2 3">
    <name type="scientific">Chlorobium phaeovibrioides</name>
    <dbReference type="NCBI Taxonomy" id="1094"/>
    <lineage>
        <taxon>Bacteria</taxon>
        <taxon>Pseudomonadati</taxon>
        <taxon>Chlorobiota</taxon>
        <taxon>Chlorobiia</taxon>
        <taxon>Chlorobiales</taxon>
        <taxon>Chlorobiaceae</taxon>
        <taxon>Chlorobium/Pelodictyon group</taxon>
        <taxon>Chlorobium</taxon>
    </lineage>
</organism>
<evidence type="ECO:0000313" key="3">
    <source>
        <dbReference type="Proteomes" id="UP000279908"/>
    </source>
</evidence>
<protein>
    <submittedName>
        <fullName evidence="2">Bacteriochlorophyll 4-vinyl reductase</fullName>
    </submittedName>
</protein>